<dbReference type="RefSeq" id="WP_344415123.1">
    <property type="nucleotide sequence ID" value="NZ_BAAANN010000005.1"/>
</dbReference>
<gene>
    <name evidence="3" type="ORF">GCM10009754_15950</name>
</gene>
<dbReference type="InterPro" id="IPR037460">
    <property type="entry name" value="SEST-like"/>
</dbReference>
<dbReference type="PANTHER" id="PTHR37981">
    <property type="entry name" value="LIPASE 2"/>
    <property type="match status" value="1"/>
</dbReference>
<keyword evidence="3" id="KW-0378">Hydrolase</keyword>
<dbReference type="SUPFAM" id="SSF52266">
    <property type="entry name" value="SGNH hydrolase"/>
    <property type="match status" value="1"/>
</dbReference>
<evidence type="ECO:0000259" key="2">
    <source>
        <dbReference type="Pfam" id="PF13472"/>
    </source>
</evidence>
<evidence type="ECO:0000313" key="4">
    <source>
        <dbReference type="Proteomes" id="UP001501116"/>
    </source>
</evidence>
<dbReference type="Pfam" id="PF13472">
    <property type="entry name" value="Lipase_GDSL_2"/>
    <property type="match status" value="1"/>
</dbReference>
<dbReference type="PROSITE" id="PS51257">
    <property type="entry name" value="PROKAR_LIPOPROTEIN"/>
    <property type="match status" value="1"/>
</dbReference>
<reference evidence="3 4" key="1">
    <citation type="journal article" date="2019" name="Int. J. Syst. Evol. Microbiol.">
        <title>The Global Catalogue of Microorganisms (GCM) 10K type strain sequencing project: providing services to taxonomists for standard genome sequencing and annotation.</title>
        <authorList>
            <consortium name="The Broad Institute Genomics Platform"/>
            <consortium name="The Broad Institute Genome Sequencing Center for Infectious Disease"/>
            <person name="Wu L."/>
            <person name="Ma J."/>
        </authorList>
    </citation>
    <scope>NUCLEOTIDE SEQUENCE [LARGE SCALE GENOMIC DNA]</scope>
    <source>
        <strain evidence="3 4">JCM 14545</strain>
    </source>
</reference>
<dbReference type="InterPro" id="IPR036514">
    <property type="entry name" value="SGNH_hydro_sf"/>
</dbReference>
<dbReference type="Gene3D" id="3.40.50.1110">
    <property type="entry name" value="SGNH hydrolase"/>
    <property type="match status" value="1"/>
</dbReference>
<dbReference type="GO" id="GO:0016787">
    <property type="term" value="F:hydrolase activity"/>
    <property type="evidence" value="ECO:0007669"/>
    <property type="project" value="UniProtKB-KW"/>
</dbReference>
<evidence type="ECO:0000256" key="1">
    <source>
        <dbReference type="SAM" id="SignalP"/>
    </source>
</evidence>
<name>A0ABN2QD33_9PSEU</name>
<dbReference type="EMBL" id="BAAANN010000005">
    <property type="protein sequence ID" value="GAA1948399.1"/>
    <property type="molecule type" value="Genomic_DNA"/>
</dbReference>
<dbReference type="PANTHER" id="PTHR37981:SF1">
    <property type="entry name" value="SGNH HYDROLASE-TYPE ESTERASE DOMAIN-CONTAINING PROTEIN"/>
    <property type="match status" value="1"/>
</dbReference>
<dbReference type="Proteomes" id="UP001501116">
    <property type="component" value="Unassembled WGS sequence"/>
</dbReference>
<organism evidence="3 4">
    <name type="scientific">Amycolatopsis minnesotensis</name>
    <dbReference type="NCBI Taxonomy" id="337894"/>
    <lineage>
        <taxon>Bacteria</taxon>
        <taxon>Bacillati</taxon>
        <taxon>Actinomycetota</taxon>
        <taxon>Actinomycetes</taxon>
        <taxon>Pseudonocardiales</taxon>
        <taxon>Pseudonocardiaceae</taxon>
        <taxon>Amycolatopsis</taxon>
    </lineage>
</organism>
<dbReference type="CDD" id="cd01823">
    <property type="entry name" value="SEST_like"/>
    <property type="match status" value="1"/>
</dbReference>
<feature type="domain" description="SGNH hydrolase-type esterase" evidence="2">
    <location>
        <begin position="34"/>
        <end position="270"/>
    </location>
</feature>
<proteinExistence type="predicted"/>
<comment type="caution">
    <text evidence="3">The sequence shown here is derived from an EMBL/GenBank/DDBJ whole genome shotgun (WGS) entry which is preliminary data.</text>
</comment>
<evidence type="ECO:0000313" key="3">
    <source>
        <dbReference type="EMBL" id="GAA1948399.1"/>
    </source>
</evidence>
<dbReference type="InterPro" id="IPR013830">
    <property type="entry name" value="SGNH_hydro"/>
</dbReference>
<sequence>MHRSARLACIAGVAALACAATPATADTGLSYVNMGDSYSAGSGILPLAPGISPLCAQSSRNWGHDLAASEGYTLTDVSCGGATTSHFENAQYPWTPPQLNALSEKTDLVTLTIGGNDENTFAGAAAACALTAIPTLGQGSPCKTLFGDNFANTIRTKVYPNITRALKAVKAKAPNARVAISGYLQILPPTGGCFPLLPIATGDVPYLHGIQQLLNDSVQQAASQTGALYVDVSKVSTGHDACQKGDTRWVEPLFGANGLSLIHPNATGEEAMADEAAKALARS</sequence>
<protein>
    <submittedName>
        <fullName evidence="3">SGNH/GDSL hydrolase family protein</fullName>
    </submittedName>
</protein>
<feature type="chain" id="PRO_5046532225" evidence="1">
    <location>
        <begin position="26"/>
        <end position="283"/>
    </location>
</feature>
<keyword evidence="4" id="KW-1185">Reference proteome</keyword>
<feature type="signal peptide" evidence="1">
    <location>
        <begin position="1"/>
        <end position="25"/>
    </location>
</feature>
<accession>A0ABN2QD33</accession>
<keyword evidence="1" id="KW-0732">Signal</keyword>